<comment type="function">
    <text evidence="9">Converts cobyric acid to cobinamide by the addition of aminopropanol on the F carboxylic group.</text>
</comment>
<dbReference type="Proteomes" id="UP000886602">
    <property type="component" value="Unassembled WGS sequence"/>
</dbReference>
<keyword evidence="4 9" id="KW-1003">Cell membrane</keyword>
<proteinExistence type="inferred from homology"/>
<dbReference type="GO" id="GO:0005886">
    <property type="term" value="C:plasma membrane"/>
    <property type="evidence" value="ECO:0007669"/>
    <property type="project" value="UniProtKB-SubCell"/>
</dbReference>
<evidence type="ECO:0000256" key="5">
    <source>
        <dbReference type="ARBA" id="ARBA00022573"/>
    </source>
</evidence>
<feature type="transmembrane region" description="Helical" evidence="9">
    <location>
        <begin position="12"/>
        <end position="30"/>
    </location>
</feature>
<evidence type="ECO:0000313" key="11">
    <source>
        <dbReference type="Proteomes" id="UP000886602"/>
    </source>
</evidence>
<dbReference type="InterPro" id="IPR004485">
    <property type="entry name" value="Cobalamin_biosynth_CobD/CbiB"/>
</dbReference>
<protein>
    <recommendedName>
        <fullName evidence="9">Cobalamin biosynthesis protein CobD</fullName>
    </recommendedName>
</protein>
<keyword evidence="8 9" id="KW-0472">Membrane</keyword>
<sequence>MPISLTPDLFTRYVPATLWLPFAALAGVALDRLLGEPKRWHPLAGFGALANVVERALNRGHSGLGRRVAGLLAWALLVLPWVVLAFVGKRYDFIGWLVDVMLLYFALGGRSLALHAERVAADLAAADLPAARQHVGWIVSRDTSALDETGVATACVESTLENGNDAVIGALFWFVLFGGAGALFFRLANTLDAMWGYKSDRFLRFGWAAARLDDVLNYLPARLTALAYALCGGSFENSHRALACWRRQAAQWESPNAGPVMAAGAGSLGLQLGGAAIYQGRVEERPLLGAGRAARGDDIARALSLVRRSTALWLALYVCIGLAGA</sequence>
<evidence type="ECO:0000256" key="8">
    <source>
        <dbReference type="ARBA" id="ARBA00023136"/>
    </source>
</evidence>
<feature type="transmembrane region" description="Helical" evidence="9">
    <location>
        <begin position="166"/>
        <end position="185"/>
    </location>
</feature>
<keyword evidence="7 9" id="KW-1133">Transmembrane helix</keyword>
<feature type="transmembrane region" description="Helical" evidence="9">
    <location>
        <begin position="93"/>
        <end position="113"/>
    </location>
</feature>
<comment type="caution">
    <text evidence="10">The sequence shown here is derived from an EMBL/GenBank/DDBJ whole genome shotgun (WGS) entry which is preliminary data.</text>
</comment>
<evidence type="ECO:0000256" key="9">
    <source>
        <dbReference type="HAMAP-Rule" id="MF_00024"/>
    </source>
</evidence>
<dbReference type="Pfam" id="PF03186">
    <property type="entry name" value="CobD_Cbib"/>
    <property type="match status" value="1"/>
</dbReference>
<dbReference type="PANTHER" id="PTHR34308">
    <property type="entry name" value="COBALAMIN BIOSYNTHESIS PROTEIN CBIB"/>
    <property type="match status" value="1"/>
</dbReference>
<keyword evidence="6 9" id="KW-0812">Transmembrane</keyword>
<gene>
    <name evidence="9" type="primary">cobD</name>
    <name evidence="10" type="ORF">IPJ48_06625</name>
</gene>
<evidence type="ECO:0000256" key="1">
    <source>
        <dbReference type="ARBA" id="ARBA00004651"/>
    </source>
</evidence>
<evidence type="ECO:0000256" key="3">
    <source>
        <dbReference type="ARBA" id="ARBA00006263"/>
    </source>
</evidence>
<evidence type="ECO:0000313" key="10">
    <source>
        <dbReference type="EMBL" id="MBK7422785.1"/>
    </source>
</evidence>
<organism evidence="10 11">
    <name type="scientific">Candidatus Propionivibrio dominans</name>
    <dbReference type="NCBI Taxonomy" id="2954373"/>
    <lineage>
        <taxon>Bacteria</taxon>
        <taxon>Pseudomonadati</taxon>
        <taxon>Pseudomonadota</taxon>
        <taxon>Betaproteobacteria</taxon>
        <taxon>Rhodocyclales</taxon>
        <taxon>Rhodocyclaceae</taxon>
        <taxon>Propionivibrio</taxon>
    </lineage>
</organism>
<dbReference type="GO" id="GO:0009236">
    <property type="term" value="P:cobalamin biosynthetic process"/>
    <property type="evidence" value="ECO:0007669"/>
    <property type="project" value="UniProtKB-UniRule"/>
</dbReference>
<name>A0A9D7F638_9RHOO</name>
<reference evidence="10" key="1">
    <citation type="submission" date="2020-10" db="EMBL/GenBank/DDBJ databases">
        <title>Connecting structure to function with the recovery of over 1000 high-quality activated sludge metagenome-assembled genomes encoding full-length rRNA genes using long-read sequencing.</title>
        <authorList>
            <person name="Singleton C.M."/>
            <person name="Petriglieri F."/>
            <person name="Kristensen J.M."/>
            <person name="Kirkegaard R.H."/>
            <person name="Michaelsen T.Y."/>
            <person name="Andersen M.H."/>
            <person name="Karst S.M."/>
            <person name="Dueholm M.S."/>
            <person name="Nielsen P.H."/>
            <person name="Albertsen M."/>
        </authorList>
    </citation>
    <scope>NUCLEOTIDE SEQUENCE</scope>
    <source>
        <strain evidence="10">EsbW_18-Q3-R4-48_MAXAC.044</strain>
    </source>
</reference>
<accession>A0A9D7F638</accession>
<dbReference type="GO" id="GO:0015420">
    <property type="term" value="F:ABC-type vitamin B12 transporter activity"/>
    <property type="evidence" value="ECO:0007669"/>
    <property type="project" value="UniProtKB-UniRule"/>
</dbReference>
<dbReference type="EMBL" id="JADJNC010000009">
    <property type="protein sequence ID" value="MBK7422785.1"/>
    <property type="molecule type" value="Genomic_DNA"/>
</dbReference>
<dbReference type="GO" id="GO:0048472">
    <property type="term" value="F:threonine-phosphate decarboxylase activity"/>
    <property type="evidence" value="ECO:0007669"/>
    <property type="project" value="InterPro"/>
</dbReference>
<comment type="subcellular location">
    <subcellularLocation>
        <location evidence="1 9">Cell membrane</location>
        <topology evidence="1 9">Multi-pass membrane protein</topology>
    </subcellularLocation>
</comment>
<comment type="caution">
    <text evidence="9">Lacks conserved residue(s) required for the propagation of feature annotation.</text>
</comment>
<evidence type="ECO:0000256" key="2">
    <source>
        <dbReference type="ARBA" id="ARBA00004953"/>
    </source>
</evidence>
<dbReference type="HAMAP" id="MF_00024">
    <property type="entry name" value="CobD_CbiB"/>
    <property type="match status" value="1"/>
</dbReference>
<dbReference type="AlphaFoldDB" id="A0A9D7F638"/>
<keyword evidence="5 9" id="KW-0169">Cobalamin biosynthesis</keyword>
<evidence type="ECO:0000256" key="7">
    <source>
        <dbReference type="ARBA" id="ARBA00022989"/>
    </source>
</evidence>
<dbReference type="NCBIfam" id="TIGR00380">
    <property type="entry name" value="cobal_cbiB"/>
    <property type="match status" value="1"/>
</dbReference>
<dbReference type="PANTHER" id="PTHR34308:SF1">
    <property type="entry name" value="COBALAMIN BIOSYNTHESIS PROTEIN CBIB"/>
    <property type="match status" value="1"/>
</dbReference>
<evidence type="ECO:0000256" key="6">
    <source>
        <dbReference type="ARBA" id="ARBA00022692"/>
    </source>
</evidence>
<evidence type="ECO:0000256" key="4">
    <source>
        <dbReference type="ARBA" id="ARBA00022475"/>
    </source>
</evidence>
<comment type="pathway">
    <text evidence="2 9">Cofactor biosynthesis; adenosylcobalamin biosynthesis.</text>
</comment>
<comment type="similarity">
    <text evidence="3 9">Belongs to the CobD/CbiB family.</text>
</comment>
<feature type="transmembrane region" description="Helical" evidence="9">
    <location>
        <begin position="68"/>
        <end position="87"/>
    </location>
</feature>